<dbReference type="AlphaFoldDB" id="A0A975GC98"/>
<dbReference type="GO" id="GO:0019825">
    <property type="term" value="F:oxygen binding"/>
    <property type="evidence" value="ECO:0007669"/>
    <property type="project" value="InterPro"/>
</dbReference>
<dbReference type="Proteomes" id="UP000671852">
    <property type="component" value="Chromosome"/>
</dbReference>
<dbReference type="CDD" id="cd08916">
    <property type="entry name" value="TrHb3_P"/>
    <property type="match status" value="1"/>
</dbReference>
<organism evidence="1 2">
    <name type="scientific">Sulfurimonas aquatica</name>
    <dbReference type="NCBI Taxonomy" id="2672570"/>
    <lineage>
        <taxon>Bacteria</taxon>
        <taxon>Pseudomonadati</taxon>
        <taxon>Campylobacterota</taxon>
        <taxon>Epsilonproteobacteria</taxon>
        <taxon>Campylobacterales</taxon>
        <taxon>Sulfurimonadaceae</taxon>
        <taxon>Sulfurimonas</taxon>
    </lineage>
</organism>
<reference evidence="1" key="2">
    <citation type="submission" date="2021-04" db="EMBL/GenBank/DDBJ databases">
        <title>Isolation and characterization of a novel species of the genus Sulfurimonas.</title>
        <authorList>
            <person name="Fukui M."/>
        </authorList>
    </citation>
    <scope>NUCLEOTIDE SEQUENCE</scope>
    <source>
        <strain evidence="1">H1576</strain>
    </source>
</reference>
<sequence>MLSNEITKENLNTLVVKFYAKVVKDDLIGPIFIDVLGKDLKSEKWKVHIELLTDFWASIGLGDFAYTGSPFAPHMQFEDRLSVKAFERWLELFFQTLNTIYEPEIAQRFLSRARQIASNFIRNLNIS</sequence>
<reference evidence="1" key="1">
    <citation type="submission" date="2019-11" db="EMBL/GenBank/DDBJ databases">
        <authorList>
            <person name="Kojima H."/>
        </authorList>
    </citation>
    <scope>NUCLEOTIDE SEQUENCE</scope>
    <source>
        <strain evidence="1">H1576</strain>
    </source>
</reference>
<dbReference type="GO" id="GO:0020037">
    <property type="term" value="F:heme binding"/>
    <property type="evidence" value="ECO:0007669"/>
    <property type="project" value="InterPro"/>
</dbReference>
<dbReference type="InterPro" id="IPR012292">
    <property type="entry name" value="Globin/Proto"/>
</dbReference>
<dbReference type="SUPFAM" id="SSF46458">
    <property type="entry name" value="Globin-like"/>
    <property type="match status" value="1"/>
</dbReference>
<dbReference type="EMBL" id="CP046072">
    <property type="protein sequence ID" value="QSZ41063.1"/>
    <property type="molecule type" value="Genomic_DNA"/>
</dbReference>
<accession>A0A975GC98</accession>
<dbReference type="KEGG" id="saqt:GJV85_02675"/>
<protein>
    <submittedName>
        <fullName evidence="1">Globin</fullName>
    </submittedName>
</protein>
<gene>
    <name evidence="1" type="ORF">GJV85_02675</name>
</gene>
<name>A0A975GC98_9BACT</name>
<evidence type="ECO:0000313" key="2">
    <source>
        <dbReference type="Proteomes" id="UP000671852"/>
    </source>
</evidence>
<proteinExistence type="predicted"/>
<dbReference type="RefSeq" id="WP_207562335.1">
    <property type="nucleotide sequence ID" value="NZ_CP046072.1"/>
</dbReference>
<keyword evidence="2" id="KW-1185">Reference proteome</keyword>
<evidence type="ECO:0000313" key="1">
    <source>
        <dbReference type="EMBL" id="QSZ41063.1"/>
    </source>
</evidence>
<dbReference type="Gene3D" id="1.10.490.10">
    <property type="entry name" value="Globins"/>
    <property type="match status" value="1"/>
</dbReference>
<dbReference type="InterPro" id="IPR009050">
    <property type="entry name" value="Globin-like_sf"/>
</dbReference>